<accession>M1V442</accession>
<dbReference type="AlphaFoldDB" id="M1V442"/>
<sequence>MFISLVRPVSFRAQNAPGAGNRCVPSTSRLARPCLRLSGEGLGSGAARQAFSGLSRALAGLLASVWLLADPTVTQRSLAFAANPYDLGTDRGVQAVMVCRELLEPIPRYVESGSWDKARSNVNYCTRTLRLHTALRAVTDRLLTPEYDLEKHESAMRVSSDLPNVMTQLDATLYTPIFMASDQGVSPAQRKYGDEALGYLEQAKQMLDHYLSLLPSEVRARNAAAAAQMRVPLERQ</sequence>
<keyword evidence="2" id="KW-1185">Reference proteome</keyword>
<gene>
    <name evidence="1" type="ORF">CYME_CMD034C</name>
</gene>
<dbReference type="GeneID" id="16992588"/>
<dbReference type="Gramene" id="CMD034CT">
    <property type="protein sequence ID" value="CMD034CT"/>
    <property type="gene ID" value="CMD034C"/>
</dbReference>
<protein>
    <submittedName>
        <fullName evidence="1">Uncharacterized protein</fullName>
    </submittedName>
</protein>
<dbReference type="RefSeq" id="XP_005535411.1">
    <property type="nucleotide sequence ID" value="XM_005535354.1"/>
</dbReference>
<reference evidence="1 2" key="1">
    <citation type="journal article" date="2004" name="Nature">
        <title>Genome sequence of the ultrasmall unicellular red alga Cyanidioschyzon merolae 10D.</title>
        <authorList>
            <person name="Matsuzaki M."/>
            <person name="Misumi O."/>
            <person name="Shin-i T."/>
            <person name="Maruyama S."/>
            <person name="Takahara M."/>
            <person name="Miyagishima S."/>
            <person name="Mori T."/>
            <person name="Nishida K."/>
            <person name="Yagisawa F."/>
            <person name="Nishida K."/>
            <person name="Yoshida Y."/>
            <person name="Nishimura Y."/>
            <person name="Nakao S."/>
            <person name="Kobayashi T."/>
            <person name="Momoyama Y."/>
            <person name="Higashiyama T."/>
            <person name="Minoda A."/>
            <person name="Sano M."/>
            <person name="Nomoto H."/>
            <person name="Oishi K."/>
            <person name="Hayashi H."/>
            <person name="Ohta F."/>
            <person name="Nishizaka S."/>
            <person name="Haga S."/>
            <person name="Miura S."/>
            <person name="Morishita T."/>
            <person name="Kabeya Y."/>
            <person name="Terasawa K."/>
            <person name="Suzuki Y."/>
            <person name="Ishii Y."/>
            <person name="Asakawa S."/>
            <person name="Takano H."/>
            <person name="Ohta N."/>
            <person name="Kuroiwa H."/>
            <person name="Tanaka K."/>
            <person name="Shimizu N."/>
            <person name="Sugano S."/>
            <person name="Sato N."/>
            <person name="Nozaki H."/>
            <person name="Ogasawara N."/>
            <person name="Kohara Y."/>
            <person name="Kuroiwa T."/>
        </authorList>
    </citation>
    <scope>NUCLEOTIDE SEQUENCE [LARGE SCALE GENOMIC DNA]</scope>
    <source>
        <strain evidence="1 2">10D</strain>
    </source>
</reference>
<dbReference type="Proteomes" id="UP000007014">
    <property type="component" value="Chromosome 4"/>
</dbReference>
<evidence type="ECO:0000313" key="2">
    <source>
        <dbReference type="Proteomes" id="UP000007014"/>
    </source>
</evidence>
<dbReference type="HOGENOM" id="CLU_1176885_0_0_1"/>
<dbReference type="KEGG" id="cme:CYME_CMD034C"/>
<dbReference type="OrthoDB" id="2825at2759"/>
<name>M1V442_CYAM1</name>
<proteinExistence type="predicted"/>
<organism evidence="1 2">
    <name type="scientific">Cyanidioschyzon merolae (strain NIES-3377 / 10D)</name>
    <name type="common">Unicellular red alga</name>
    <dbReference type="NCBI Taxonomy" id="280699"/>
    <lineage>
        <taxon>Eukaryota</taxon>
        <taxon>Rhodophyta</taxon>
        <taxon>Bangiophyceae</taxon>
        <taxon>Cyanidiales</taxon>
        <taxon>Cyanidiaceae</taxon>
        <taxon>Cyanidioschyzon</taxon>
    </lineage>
</organism>
<dbReference type="EMBL" id="AP006486">
    <property type="protein sequence ID" value="BAM79125.1"/>
    <property type="molecule type" value="Genomic_DNA"/>
</dbReference>
<reference evidence="1 2" key="2">
    <citation type="journal article" date="2007" name="BMC Biol.">
        <title>A 100%-complete sequence reveals unusually simple genomic features in the hot-spring red alga Cyanidioschyzon merolae.</title>
        <authorList>
            <person name="Nozaki H."/>
            <person name="Takano H."/>
            <person name="Misumi O."/>
            <person name="Terasawa K."/>
            <person name="Matsuzaki M."/>
            <person name="Maruyama S."/>
            <person name="Nishida K."/>
            <person name="Yagisawa F."/>
            <person name="Yoshida Y."/>
            <person name="Fujiwara T."/>
            <person name="Takio S."/>
            <person name="Tamura K."/>
            <person name="Chung S.J."/>
            <person name="Nakamura S."/>
            <person name="Kuroiwa H."/>
            <person name="Tanaka K."/>
            <person name="Sato N."/>
            <person name="Kuroiwa T."/>
        </authorList>
    </citation>
    <scope>NUCLEOTIDE SEQUENCE [LARGE SCALE GENOMIC DNA]</scope>
    <source>
        <strain evidence="1 2">10D</strain>
    </source>
</reference>
<evidence type="ECO:0000313" key="1">
    <source>
        <dbReference type="EMBL" id="BAM79125.1"/>
    </source>
</evidence>